<dbReference type="Proteomes" id="UP001208656">
    <property type="component" value="Unassembled WGS sequence"/>
</dbReference>
<accession>A0ABT2WDB6</accession>
<dbReference type="Gene3D" id="1.25.40.10">
    <property type="entry name" value="Tetratricopeptide repeat domain"/>
    <property type="match status" value="1"/>
</dbReference>
<comment type="caution">
    <text evidence="2">The sequence shown here is derived from an EMBL/GenBank/DDBJ whole genome shotgun (WGS) entry which is preliminary data.</text>
</comment>
<reference evidence="2 3" key="1">
    <citation type="submission" date="2022-10" db="EMBL/GenBank/DDBJ databases">
        <title>Description of Fervidibacillus gen. nov. in the family Fervidibacillaceae fam. nov. with two species, Fervidibacillus albus sp. nov., and Fervidibacillus halotolerans sp. nov., isolated from tidal flat sediments.</title>
        <authorList>
            <person name="Kwon K.K."/>
            <person name="Yang S.-H."/>
        </authorList>
    </citation>
    <scope>NUCLEOTIDE SEQUENCE [LARGE SCALE GENOMIC DNA]</scope>
    <source>
        <strain evidence="2 3">DSM 23332</strain>
    </source>
</reference>
<name>A0ABT2WDB6_9BACI</name>
<protein>
    <submittedName>
        <fullName evidence="2">Ribonuclease H-like domain-containing protein</fullName>
    </submittedName>
</protein>
<dbReference type="Pfam" id="PF13482">
    <property type="entry name" value="RNase_H_2"/>
    <property type="match status" value="1"/>
</dbReference>
<dbReference type="InterPro" id="IPR011990">
    <property type="entry name" value="TPR-like_helical_dom_sf"/>
</dbReference>
<keyword evidence="3" id="KW-1185">Reference proteome</keyword>
<evidence type="ECO:0000313" key="3">
    <source>
        <dbReference type="Proteomes" id="UP001208656"/>
    </source>
</evidence>
<organism evidence="2 3">
    <name type="scientific">Pallidibacillus thermolactis</name>
    <dbReference type="NCBI Taxonomy" id="251051"/>
    <lineage>
        <taxon>Bacteria</taxon>
        <taxon>Bacillati</taxon>
        <taxon>Bacillota</taxon>
        <taxon>Bacilli</taxon>
        <taxon>Bacillales</taxon>
        <taxon>Bacillaceae</taxon>
        <taxon>Pallidibacillus</taxon>
    </lineage>
</organism>
<dbReference type="EMBL" id="JAOUSE010000007">
    <property type="protein sequence ID" value="MCU9593655.1"/>
    <property type="molecule type" value="Genomic_DNA"/>
</dbReference>
<dbReference type="PANTHER" id="PTHR38462">
    <property type="entry name" value="EXONUCLEASE-LIKE PROTEIN"/>
    <property type="match status" value="1"/>
</dbReference>
<dbReference type="SUPFAM" id="SSF48452">
    <property type="entry name" value="TPR-like"/>
    <property type="match status" value="1"/>
</dbReference>
<sequence>MKLKAKLKMYESYLTYEESKIQTEATQNIEIPHLEKWNSFNTTPYFLDGAYCLIREKRYPIHTKRGKYSFSDFFNAVSAWQNSDVDHPLSTKGFQPTDLFFFDTETTGLGGGVGNTIFLLGYAYVKDNEIIVKQHLLPEPGGEIPLYDSFLKSIDYTTLVTYNGKAFDWPQVKTRHTLIREHVPKLPQFGHFDLLHAARRLWKGKLESVKLSMVEKEVLGIKREDDVPGFLAPMIYFDFVETKNVDGIMKIMEHNEEDVLSLITLYTHLSFQLLELDQEQSKIEQIQVGKWYSSLKQTSQAIKIYEQALENFEGKEAWQAKFDLALQYKKQKQIEKAIPLWDEIIKKGKGTVKVNATIEMAKYLEHKQKDFYMALDMAKVGLHELKTIQKISNKIPEKLEQDLQKRIQRLKLKLLKQRRVNPYRK</sequence>
<dbReference type="InterPro" id="IPR038720">
    <property type="entry name" value="YprB_RNase_H-like_dom"/>
</dbReference>
<dbReference type="SUPFAM" id="SSF53098">
    <property type="entry name" value="Ribonuclease H-like"/>
    <property type="match status" value="1"/>
</dbReference>
<dbReference type="Gene3D" id="3.30.420.10">
    <property type="entry name" value="Ribonuclease H-like superfamily/Ribonuclease H"/>
    <property type="match status" value="1"/>
</dbReference>
<gene>
    <name evidence="2" type="ORF">OEV82_04180</name>
</gene>
<feature type="domain" description="YprB ribonuclease H-like" evidence="1">
    <location>
        <begin position="101"/>
        <end position="269"/>
    </location>
</feature>
<dbReference type="InterPro" id="IPR036397">
    <property type="entry name" value="RNaseH_sf"/>
</dbReference>
<dbReference type="PANTHER" id="PTHR38462:SF1">
    <property type="entry name" value="YPRB RIBONUCLEASE H-LIKE DOMAIN-CONTAINING PROTEIN"/>
    <property type="match status" value="1"/>
</dbReference>
<proteinExistence type="predicted"/>
<dbReference type="InterPro" id="IPR012337">
    <property type="entry name" value="RNaseH-like_sf"/>
</dbReference>
<evidence type="ECO:0000259" key="1">
    <source>
        <dbReference type="Pfam" id="PF13482"/>
    </source>
</evidence>
<evidence type="ECO:0000313" key="2">
    <source>
        <dbReference type="EMBL" id="MCU9593655.1"/>
    </source>
</evidence>